<dbReference type="GeneID" id="68116209"/>
<feature type="compositionally biased region" description="Polar residues" evidence="2">
    <location>
        <begin position="443"/>
        <end position="464"/>
    </location>
</feature>
<name>A0A6A5AZD1_NAEFO</name>
<dbReference type="AlphaFoldDB" id="A0A6A5AZD1"/>
<dbReference type="OMA" id="FICKSPT"/>
<keyword evidence="4" id="KW-1185">Reference proteome</keyword>
<dbReference type="VEuPathDB" id="AmoebaDB:NfTy_047110"/>
<dbReference type="EMBL" id="VFQX01000066">
    <property type="protein sequence ID" value="KAF0972743.1"/>
    <property type="molecule type" value="Genomic_DNA"/>
</dbReference>
<organism evidence="3 4">
    <name type="scientific">Naegleria fowleri</name>
    <name type="common">Brain eating amoeba</name>
    <dbReference type="NCBI Taxonomy" id="5763"/>
    <lineage>
        <taxon>Eukaryota</taxon>
        <taxon>Discoba</taxon>
        <taxon>Heterolobosea</taxon>
        <taxon>Tetramitia</taxon>
        <taxon>Eutetramitia</taxon>
        <taxon>Vahlkampfiidae</taxon>
        <taxon>Naegleria</taxon>
    </lineage>
</organism>
<reference evidence="3 4" key="1">
    <citation type="journal article" date="2019" name="Sci. Rep.">
        <title>Nanopore sequencing improves the draft genome of the human pathogenic amoeba Naegleria fowleri.</title>
        <authorList>
            <person name="Liechti N."/>
            <person name="Schurch N."/>
            <person name="Bruggmann R."/>
            <person name="Wittwer M."/>
        </authorList>
    </citation>
    <scope>NUCLEOTIDE SEQUENCE [LARGE SCALE GENOMIC DNA]</scope>
    <source>
        <strain evidence="3 4">ATCC 30894</strain>
    </source>
</reference>
<dbReference type="VEuPathDB" id="AmoebaDB:NF0124660"/>
<feature type="compositionally biased region" description="Polar residues" evidence="2">
    <location>
        <begin position="90"/>
        <end position="104"/>
    </location>
</feature>
<feature type="compositionally biased region" description="Basic and acidic residues" evidence="2">
    <location>
        <begin position="465"/>
        <end position="482"/>
    </location>
</feature>
<evidence type="ECO:0000313" key="4">
    <source>
        <dbReference type="Proteomes" id="UP000444721"/>
    </source>
</evidence>
<gene>
    <name evidence="3" type="ORF">FDP41_008992</name>
</gene>
<feature type="coiled-coil region" evidence="1">
    <location>
        <begin position="264"/>
        <end position="333"/>
    </location>
</feature>
<comment type="caution">
    <text evidence="3">The sequence shown here is derived from an EMBL/GenBank/DDBJ whole genome shotgun (WGS) entry which is preliminary data.</text>
</comment>
<feature type="compositionally biased region" description="Polar residues" evidence="2">
    <location>
        <begin position="73"/>
        <end position="82"/>
    </location>
</feature>
<keyword evidence="1" id="KW-0175">Coiled coil</keyword>
<dbReference type="Proteomes" id="UP000444721">
    <property type="component" value="Unassembled WGS sequence"/>
</dbReference>
<feature type="compositionally biased region" description="Low complexity" evidence="2">
    <location>
        <begin position="110"/>
        <end position="126"/>
    </location>
</feature>
<dbReference type="OrthoDB" id="10467610at2759"/>
<feature type="region of interest" description="Disordered" evidence="2">
    <location>
        <begin position="443"/>
        <end position="482"/>
    </location>
</feature>
<feature type="compositionally biased region" description="Basic and acidic residues" evidence="2">
    <location>
        <begin position="50"/>
        <end position="59"/>
    </location>
</feature>
<feature type="compositionally biased region" description="Polar residues" evidence="2">
    <location>
        <begin position="7"/>
        <end position="18"/>
    </location>
</feature>
<accession>A0A6A5AZD1</accession>
<feature type="region of interest" description="Disordered" evidence="2">
    <location>
        <begin position="1"/>
        <end position="158"/>
    </location>
</feature>
<evidence type="ECO:0000313" key="3">
    <source>
        <dbReference type="EMBL" id="KAF0972743.1"/>
    </source>
</evidence>
<feature type="compositionally biased region" description="Low complexity" evidence="2">
    <location>
        <begin position="19"/>
        <end position="42"/>
    </location>
</feature>
<evidence type="ECO:0000256" key="1">
    <source>
        <dbReference type="SAM" id="Coils"/>
    </source>
</evidence>
<evidence type="ECO:0000256" key="2">
    <source>
        <dbReference type="SAM" id="MobiDB-lite"/>
    </source>
</evidence>
<sequence>MKKKQQDATTMDNSFPITSQSPSFSQKSSSRRGGSSSIQQQQHLHLHHVVVQEKKSKYNEEEEDEDDMEVMSVNDQQQFLNHTNKKKNIDQSSESNKIKGSNNFKKLSSDVKNSVNSSKGSVSSKDITVSDDTIPLKLKKKPYPDTLEEEQLSHQEVEQDCIDEGELDHDDESVTNSNNSLHILSTVRQKLHKGQNVESNKPEKPSKMAEYIKRFRTAPPTKRSERKRLDKHESVEVKIENPKIDQHWKTKLVTDSNEQIHPSIRNIRNLKESIKNEIDEVDNDIRMARRHKPSEDYDLSPQLFSLKEKFSYIDALDVDITELNNMTEEALENGSFHLLNNLESKKSNPSPQNSSVISKNTTDSEDDYDGLFEENIRSRLKSLGLSDSVLGINHLKGELTLEEKADDLIKQKGKSINVQDSKDILDKEDRNFICKSPTKLSTSKISISETSVNPTRISEPTNNPRSEESTSEKAREQTLKKENTMDINISNKTSANMESFLGQSLQSVSSVSSVNDNDISVGCCQRMIEEMVTSQDFSEETPTRLAVDINDDDHELFTSDYICQTLRQKIDFLKKRLSELEAQR</sequence>
<dbReference type="VEuPathDB" id="AmoebaDB:FDP41_008992"/>
<protein>
    <submittedName>
        <fullName evidence="3">Uncharacterized protein</fullName>
    </submittedName>
</protein>
<feature type="compositionally biased region" description="Acidic residues" evidence="2">
    <location>
        <begin position="60"/>
        <end position="69"/>
    </location>
</feature>
<feature type="region of interest" description="Disordered" evidence="2">
    <location>
        <begin position="342"/>
        <end position="364"/>
    </location>
</feature>
<dbReference type="RefSeq" id="XP_044557457.1">
    <property type="nucleotide sequence ID" value="XM_044712903.1"/>
</dbReference>
<proteinExistence type="predicted"/>